<dbReference type="EMBL" id="CAJGYO010000001">
    <property type="protein sequence ID" value="CAD6203941.1"/>
    <property type="molecule type" value="Genomic_DNA"/>
</dbReference>
<gene>
    <name evidence="1" type="ORF">NCGR_LOCUS2057</name>
</gene>
<organism evidence="1 2">
    <name type="scientific">Miscanthus lutarioriparius</name>
    <dbReference type="NCBI Taxonomy" id="422564"/>
    <lineage>
        <taxon>Eukaryota</taxon>
        <taxon>Viridiplantae</taxon>
        <taxon>Streptophyta</taxon>
        <taxon>Embryophyta</taxon>
        <taxon>Tracheophyta</taxon>
        <taxon>Spermatophyta</taxon>
        <taxon>Magnoliopsida</taxon>
        <taxon>Liliopsida</taxon>
        <taxon>Poales</taxon>
        <taxon>Poaceae</taxon>
        <taxon>PACMAD clade</taxon>
        <taxon>Panicoideae</taxon>
        <taxon>Andropogonodae</taxon>
        <taxon>Andropogoneae</taxon>
        <taxon>Saccharinae</taxon>
        <taxon>Miscanthus</taxon>
    </lineage>
</organism>
<sequence length="101" mass="11063">MPAQPIEKITGTQPGVRLSRGRCSCLCLISYMPYMMKESKDSTCWPVLIDLLSFRDLFSCKTLVSEKITPASLATKDVDFISGIEFGDGTCVALSFSSLIT</sequence>
<evidence type="ECO:0000313" key="1">
    <source>
        <dbReference type="EMBL" id="CAD6203941.1"/>
    </source>
</evidence>
<dbReference type="Proteomes" id="UP000604825">
    <property type="component" value="Unassembled WGS sequence"/>
</dbReference>
<comment type="caution">
    <text evidence="1">The sequence shown here is derived from an EMBL/GenBank/DDBJ whole genome shotgun (WGS) entry which is preliminary data.</text>
</comment>
<protein>
    <submittedName>
        <fullName evidence="1">Uncharacterized protein</fullName>
    </submittedName>
</protein>
<evidence type="ECO:0000313" key="2">
    <source>
        <dbReference type="Proteomes" id="UP000604825"/>
    </source>
</evidence>
<name>A0A811MAH0_9POAL</name>
<accession>A0A811MAH0</accession>
<proteinExistence type="predicted"/>
<dbReference type="AlphaFoldDB" id="A0A811MAH0"/>
<reference evidence="1" key="1">
    <citation type="submission" date="2020-10" db="EMBL/GenBank/DDBJ databases">
        <authorList>
            <person name="Han B."/>
            <person name="Lu T."/>
            <person name="Zhao Q."/>
            <person name="Huang X."/>
            <person name="Zhao Y."/>
        </authorList>
    </citation>
    <scope>NUCLEOTIDE SEQUENCE</scope>
</reference>
<keyword evidence="2" id="KW-1185">Reference proteome</keyword>